<feature type="binding site" evidence="6">
    <location>
        <position position="293"/>
    </location>
    <ligand>
        <name>Mn(2+)</name>
        <dbReference type="ChEBI" id="CHEBI:29035"/>
    </ligand>
</feature>
<evidence type="ECO:0000313" key="8">
    <source>
        <dbReference type="EMBL" id="MBU9736647.1"/>
    </source>
</evidence>
<dbReference type="InterPro" id="IPR009308">
    <property type="entry name" value="Rhamnose_isomerase"/>
</dbReference>
<evidence type="ECO:0000256" key="6">
    <source>
        <dbReference type="HAMAP-Rule" id="MF_00541"/>
    </source>
</evidence>
<feature type="binding site" evidence="6">
    <location>
        <position position="295"/>
    </location>
    <ligand>
        <name>Mn(2+)</name>
        <dbReference type="ChEBI" id="CHEBI:29035"/>
    </ligand>
</feature>
<dbReference type="Pfam" id="PF06134">
    <property type="entry name" value="RhaA"/>
    <property type="match status" value="1"/>
</dbReference>
<evidence type="ECO:0000256" key="7">
    <source>
        <dbReference type="NCBIfam" id="TIGR01748"/>
    </source>
</evidence>
<dbReference type="RefSeq" id="WP_238721417.1">
    <property type="nucleotide sequence ID" value="NZ_JAHQCW010000012.1"/>
</dbReference>
<gene>
    <name evidence="6" type="primary">rhaA</name>
    <name evidence="8" type="ORF">KTH89_08855</name>
</gene>
<feature type="binding site" evidence="6">
    <location>
        <position position="261"/>
    </location>
    <ligand>
        <name>Mn(2+)</name>
        <dbReference type="ChEBI" id="CHEBI:29035"/>
    </ligand>
</feature>
<keyword evidence="1 6" id="KW-0963">Cytoplasm</keyword>
<sequence>MNAVELAYEAAKERYAQIGLDTQKALDILGRTRISFNAWQLDDVKGFLKKDTAMSGGILSTGGYPGVATNPDQLRQDADMAFSLLPGKHKLSLQATQVDTAEQIDLDEIEPKHYQAYVDWAKERGIGLDFNPSCYSHPNSENGFTLSSREADIRDFWIEHCKRSSQVGAYFGKELGIQAVTNHWICDGYKDYPVDQEAPRRRLMESLDQVFATPVDQTLNLDTLESKLFGIGVEAYTVGSHEFYMMYAAKRDRSLCLDAGHFHPTEDVANKISSVMLFSKEMALHVTRPMRWDSDHVVSFDDATQAMLSQVVRGGWLDRIHIGTDYFDGSINRISACVIGMRNTMKALLKALLEPTAMLQGLEDQGDYTGRLSWLEELKTYPYAAVWDYYCYKNNVPLGTEWMKDVQRYEKEVLSLR</sequence>
<dbReference type="PANTHER" id="PTHR30268">
    <property type="entry name" value="L-RHAMNOSE ISOMERASE"/>
    <property type="match status" value="1"/>
</dbReference>
<protein>
    <recommendedName>
        <fullName evidence="6 7">L-rhamnose isomerase</fullName>
        <ecNumber evidence="6 7">5.3.1.14</ecNumber>
    </recommendedName>
</protein>
<name>A0A949JZN4_9FIRM</name>
<evidence type="ECO:0000313" key="9">
    <source>
        <dbReference type="Proteomes" id="UP000712157"/>
    </source>
</evidence>
<evidence type="ECO:0000256" key="5">
    <source>
        <dbReference type="ARBA" id="ARBA00023308"/>
    </source>
</evidence>
<keyword evidence="5 6" id="KW-0684">Rhamnose metabolism</keyword>
<evidence type="ECO:0000256" key="2">
    <source>
        <dbReference type="ARBA" id="ARBA00022723"/>
    </source>
</evidence>
<keyword evidence="4 6" id="KW-0413">Isomerase</keyword>
<evidence type="ECO:0000256" key="3">
    <source>
        <dbReference type="ARBA" id="ARBA00023211"/>
    </source>
</evidence>
<dbReference type="EMBL" id="JAHQCW010000012">
    <property type="protein sequence ID" value="MBU9736647.1"/>
    <property type="molecule type" value="Genomic_DNA"/>
</dbReference>
<comment type="function">
    <text evidence="6">Catalyzes the interconversion of L-rhamnose and L-rhamnulose.</text>
</comment>
<comment type="subcellular location">
    <subcellularLocation>
        <location evidence="6">Cytoplasm</location>
    </subcellularLocation>
</comment>
<dbReference type="HAMAP" id="MF_00541">
    <property type="entry name" value="RhaA"/>
    <property type="match status" value="1"/>
</dbReference>
<dbReference type="NCBIfam" id="TIGR01748">
    <property type="entry name" value="rhaA"/>
    <property type="match status" value="1"/>
</dbReference>
<dbReference type="AlphaFoldDB" id="A0A949JZN4"/>
<dbReference type="NCBIfam" id="NF002203">
    <property type="entry name" value="PRK01076.1"/>
    <property type="match status" value="1"/>
</dbReference>
<organism evidence="8 9">
    <name type="scientific">Diplocloster agilis</name>
    <dbReference type="NCBI Taxonomy" id="2850323"/>
    <lineage>
        <taxon>Bacteria</taxon>
        <taxon>Bacillati</taxon>
        <taxon>Bacillota</taxon>
        <taxon>Clostridia</taxon>
        <taxon>Lachnospirales</taxon>
        <taxon>Lachnospiraceae</taxon>
        <taxon>Diplocloster</taxon>
    </lineage>
</organism>
<dbReference type="InterPro" id="IPR036237">
    <property type="entry name" value="Xyl_isomerase-like_sf"/>
</dbReference>
<dbReference type="EC" id="5.3.1.14" evidence="6 7"/>
<keyword evidence="3 6" id="KW-0464">Manganese</keyword>
<dbReference type="Gene3D" id="3.20.20.150">
    <property type="entry name" value="Divalent-metal-dependent TIM barrel enzymes"/>
    <property type="match status" value="1"/>
</dbReference>
<comment type="catalytic activity">
    <reaction evidence="6">
        <text>L-rhamnopyranose = L-rhamnulose</text>
        <dbReference type="Rhea" id="RHEA:23160"/>
        <dbReference type="ChEBI" id="CHEBI:17897"/>
        <dbReference type="ChEBI" id="CHEBI:62346"/>
        <dbReference type="EC" id="5.3.1.14"/>
    </reaction>
</comment>
<evidence type="ECO:0000256" key="1">
    <source>
        <dbReference type="ARBA" id="ARBA00022490"/>
    </source>
</evidence>
<keyword evidence="9" id="KW-1185">Reference proteome</keyword>
<dbReference type="GO" id="GO:0030145">
    <property type="term" value="F:manganese ion binding"/>
    <property type="evidence" value="ECO:0007669"/>
    <property type="project" value="UniProtKB-UniRule"/>
</dbReference>
<dbReference type="PANTHER" id="PTHR30268:SF0">
    <property type="entry name" value="L-RHAMNOSE ISOMERASE"/>
    <property type="match status" value="1"/>
</dbReference>
<dbReference type="SUPFAM" id="SSF51658">
    <property type="entry name" value="Xylose isomerase-like"/>
    <property type="match status" value="1"/>
</dbReference>
<accession>A0A949JZN4</accession>
<comment type="cofactor">
    <cofactor evidence="6">
        <name>Mn(2+)</name>
        <dbReference type="ChEBI" id="CHEBI:29035"/>
    </cofactor>
    <text evidence="6">Binds 1 Mn(2+) ion per subunit.</text>
</comment>
<dbReference type="GO" id="GO:0008740">
    <property type="term" value="F:L-rhamnose isomerase activity"/>
    <property type="evidence" value="ECO:0007669"/>
    <property type="project" value="UniProtKB-UniRule"/>
</dbReference>
<reference evidence="8" key="1">
    <citation type="submission" date="2021-06" db="EMBL/GenBank/DDBJ databases">
        <title>Description of novel taxa of the family Lachnospiraceae.</title>
        <authorList>
            <person name="Chaplin A.V."/>
            <person name="Sokolova S.R."/>
            <person name="Pikina A.P."/>
            <person name="Korzhanova M."/>
            <person name="Belova V."/>
            <person name="Korostin D."/>
            <person name="Efimov B.A."/>
        </authorList>
    </citation>
    <scope>NUCLEOTIDE SEQUENCE</scope>
    <source>
        <strain evidence="8">ASD5720</strain>
    </source>
</reference>
<comment type="pathway">
    <text evidence="6">Carbohydrate degradation; L-rhamnose degradation; glycerone phosphate from L-rhamnose: step 1/3.</text>
</comment>
<comment type="similarity">
    <text evidence="6">Belongs to the rhamnose isomerase family.</text>
</comment>
<dbReference type="GO" id="GO:0019324">
    <property type="term" value="P:L-lyxose metabolic process"/>
    <property type="evidence" value="ECO:0007669"/>
    <property type="project" value="TreeGrafter"/>
</dbReference>
<dbReference type="GO" id="GO:0019301">
    <property type="term" value="P:rhamnose catabolic process"/>
    <property type="evidence" value="ECO:0007669"/>
    <property type="project" value="UniProtKB-UniRule"/>
</dbReference>
<dbReference type="GO" id="GO:0005737">
    <property type="term" value="C:cytoplasm"/>
    <property type="evidence" value="ECO:0007669"/>
    <property type="project" value="UniProtKB-SubCell"/>
</dbReference>
<comment type="caution">
    <text evidence="8">The sequence shown here is derived from an EMBL/GenBank/DDBJ whole genome shotgun (WGS) entry which is preliminary data.</text>
</comment>
<dbReference type="Proteomes" id="UP000712157">
    <property type="component" value="Unassembled WGS sequence"/>
</dbReference>
<proteinExistence type="inferred from homology"/>
<dbReference type="InterPro" id="IPR050337">
    <property type="entry name" value="L-rhamnose_isomerase"/>
</dbReference>
<keyword evidence="2 6" id="KW-0479">Metal-binding</keyword>
<evidence type="ECO:0000256" key="4">
    <source>
        <dbReference type="ARBA" id="ARBA00023235"/>
    </source>
</evidence>